<protein>
    <submittedName>
        <fullName evidence="1">Uncharacterized protein</fullName>
    </submittedName>
</protein>
<name>A0AAD5H474_9CHLO</name>
<evidence type="ECO:0000313" key="2">
    <source>
        <dbReference type="Proteomes" id="UP001205105"/>
    </source>
</evidence>
<organism evidence="1 2">
    <name type="scientific">Chlorella ohadii</name>
    <dbReference type="NCBI Taxonomy" id="2649997"/>
    <lineage>
        <taxon>Eukaryota</taxon>
        <taxon>Viridiplantae</taxon>
        <taxon>Chlorophyta</taxon>
        <taxon>core chlorophytes</taxon>
        <taxon>Trebouxiophyceae</taxon>
        <taxon>Chlorellales</taxon>
        <taxon>Chlorellaceae</taxon>
        <taxon>Chlorella clade</taxon>
        <taxon>Chlorella</taxon>
    </lineage>
</organism>
<dbReference type="AlphaFoldDB" id="A0AAD5H474"/>
<dbReference type="EMBL" id="JADXDR010000036">
    <property type="protein sequence ID" value="KAI7843694.1"/>
    <property type="molecule type" value="Genomic_DNA"/>
</dbReference>
<proteinExistence type="predicted"/>
<evidence type="ECO:0000313" key="1">
    <source>
        <dbReference type="EMBL" id="KAI7843694.1"/>
    </source>
</evidence>
<accession>A0AAD5H474</accession>
<dbReference type="Proteomes" id="UP001205105">
    <property type="component" value="Unassembled WGS sequence"/>
</dbReference>
<reference evidence="1" key="1">
    <citation type="submission" date="2020-11" db="EMBL/GenBank/DDBJ databases">
        <title>Chlorella ohadii genome sequencing and assembly.</title>
        <authorList>
            <person name="Murik O."/>
            <person name="Treves H."/>
            <person name="Kedem I."/>
            <person name="Shotland Y."/>
            <person name="Kaplan A."/>
        </authorList>
    </citation>
    <scope>NUCLEOTIDE SEQUENCE</scope>
    <source>
        <strain evidence="1">1</strain>
    </source>
</reference>
<gene>
    <name evidence="1" type="ORF">COHA_002593</name>
</gene>
<keyword evidence="2" id="KW-1185">Reference proteome</keyword>
<comment type="caution">
    <text evidence="1">The sequence shown here is derived from an EMBL/GenBank/DDBJ whole genome shotgun (WGS) entry which is preliminary data.</text>
</comment>
<sequence>MPGWLKPAVARQQRGLHEQQQQQQQAAPPLDLSGVYVKDKVASDSLDEACDVMRLGGLVRIAIGLIKGVELRQQDGVFTFVLHSGILWFKVTERYSEDGRPARFKRRDLRRGTHVGHVERCPTTGGILMHVKWGDPMGGHGRDHFYLADKDVLHVDTTLTVGDRTVRYRQVYRKVS</sequence>